<feature type="region of interest" description="Disordered" evidence="1">
    <location>
        <begin position="350"/>
        <end position="434"/>
    </location>
</feature>
<feature type="region of interest" description="Disordered" evidence="1">
    <location>
        <begin position="197"/>
        <end position="334"/>
    </location>
</feature>
<name>A0A4S9L529_AURPU</name>
<feature type="compositionally biased region" description="Polar residues" evidence="1">
    <location>
        <begin position="227"/>
        <end position="236"/>
    </location>
</feature>
<feature type="compositionally biased region" description="Pro residues" evidence="1">
    <location>
        <begin position="73"/>
        <end position="90"/>
    </location>
</feature>
<feature type="compositionally biased region" description="Polar residues" evidence="1">
    <location>
        <begin position="269"/>
        <end position="287"/>
    </location>
</feature>
<dbReference type="Proteomes" id="UP000306584">
    <property type="component" value="Unassembled WGS sequence"/>
</dbReference>
<feature type="region of interest" description="Disordered" evidence="1">
    <location>
        <begin position="153"/>
        <end position="178"/>
    </location>
</feature>
<protein>
    <submittedName>
        <fullName evidence="2">Uncharacterized protein</fullName>
    </submittedName>
</protein>
<feature type="compositionally biased region" description="Polar residues" evidence="1">
    <location>
        <begin position="322"/>
        <end position="334"/>
    </location>
</feature>
<evidence type="ECO:0000313" key="3">
    <source>
        <dbReference type="Proteomes" id="UP000306584"/>
    </source>
</evidence>
<feature type="region of interest" description="Disordered" evidence="1">
    <location>
        <begin position="1"/>
        <end position="106"/>
    </location>
</feature>
<feature type="compositionally biased region" description="Pro residues" evidence="1">
    <location>
        <begin position="55"/>
        <end position="64"/>
    </location>
</feature>
<evidence type="ECO:0000313" key="2">
    <source>
        <dbReference type="EMBL" id="THY24196.1"/>
    </source>
</evidence>
<organism evidence="2 3">
    <name type="scientific">Aureobasidium pullulans</name>
    <name type="common">Black yeast</name>
    <name type="synonym">Pullularia pullulans</name>
    <dbReference type="NCBI Taxonomy" id="5580"/>
    <lineage>
        <taxon>Eukaryota</taxon>
        <taxon>Fungi</taxon>
        <taxon>Dikarya</taxon>
        <taxon>Ascomycota</taxon>
        <taxon>Pezizomycotina</taxon>
        <taxon>Dothideomycetes</taxon>
        <taxon>Dothideomycetidae</taxon>
        <taxon>Dothideales</taxon>
        <taxon>Saccotheciaceae</taxon>
        <taxon>Aureobasidium</taxon>
    </lineage>
</organism>
<proteinExistence type="predicted"/>
<sequence length="980" mass="108443">MPYIIQAGDLEPHPPRLPSSILRLPKTHPVRRFEEHKGLVPSKEACRSRPDRRLPPAPLPPEHPPAVCARQLSPPPLSPSAPPPPGPPAQPSAVSSALGPLPPSLDIPELRPAPLVITPSGRAVKRVVKVTAEPSDKAWKRVFGDKPRRVLAAIPETRNNTPMARPTPTKNDLCLVPAGSENAVPTVRGIIEEYQEERDYEQTGNDDERTPVYLSPKPAGSAVKTARVSNANNPTVDLSVPRVPPKAKQLLGSPTHNSDWYLFGRNEQSHPPGNSVNSLRHSASSRVANLLTPTKNKKSSTSSTHPHANMVKNPAPAGMRPNQVQDPSPLKQSFTLSPISARGMHAQFSPEKQAVAGASPSRKPRKSDVSTGMSIALSPHKSIASPKKSIVSPKGDFSIKRALSNALTPKHKRDKGPPVPEKDTPPDSRLSANITDFNCRPSDAYSGNAFAAAIDDDNQETRNESPQSSQTILVSMSDECSPIKAVPSGVARLHHKPHSIFKGEAGSMEVEPEILRQIEEEFQNPPIHTNMIYSPAPDRGTWESNKSSTEEEDAPDYSMEGLLPGDLLPATTYELPENEEKRKTKPCLYSPSIYSNNDVFRNDSFNNADQEYKVTTPVPPNSLENSAAFKAQEIRQHGYGMGYADKMLPSPRMQQPIKFIKTVEPNNYVYKPEDHEFQRNGAETPIFTHDFAVNSAQKHQPAFRSSNGAKVTPDKAYNFANGSYEHPSAVPPPLRRTSGDSSSPSLRERYMEKDQGGLGINLSEVGSFKDNDTTMGVDGDADDERSRESESLRTPISNAFNLLWTPRVKAERERKDFAKSLRSMNQRISDLYTENVERLAYMDNKMDRAIKSDGKFQIQLDNIRESVDAIGVAFVQFGMDDEKVQLIADKVIDALRPIITKGHEQNKADTERILARVDKCHDEMAREFDSFKKKSRKLHDRLASLDELIWSTAHPNEEPREYVDMAGDYTDYTDYTDDTC</sequence>
<feature type="region of interest" description="Disordered" evidence="1">
    <location>
        <begin position="533"/>
        <end position="561"/>
    </location>
</feature>
<dbReference type="AlphaFoldDB" id="A0A4S9L529"/>
<dbReference type="EMBL" id="QZBD01000214">
    <property type="protein sequence ID" value="THY24196.1"/>
    <property type="molecule type" value="Genomic_DNA"/>
</dbReference>
<accession>A0A4S9L529</accession>
<comment type="caution">
    <text evidence="2">The sequence shown here is derived from an EMBL/GenBank/DDBJ whole genome shotgun (WGS) entry which is preliminary data.</text>
</comment>
<gene>
    <name evidence="2" type="ORF">D6D01_05588</name>
</gene>
<evidence type="ECO:0000256" key="1">
    <source>
        <dbReference type="SAM" id="MobiDB-lite"/>
    </source>
</evidence>
<feature type="region of interest" description="Disordered" evidence="1">
    <location>
        <begin position="761"/>
        <end position="792"/>
    </location>
</feature>
<feature type="region of interest" description="Disordered" evidence="1">
    <location>
        <begin position="701"/>
        <end position="746"/>
    </location>
</feature>
<reference evidence="2 3" key="1">
    <citation type="submission" date="2018-10" db="EMBL/GenBank/DDBJ databases">
        <title>Fifty Aureobasidium pullulans genomes reveal a recombining polyextremotolerant generalist.</title>
        <authorList>
            <person name="Gostincar C."/>
            <person name="Turk M."/>
            <person name="Zajc J."/>
            <person name="Gunde-Cimerman N."/>
        </authorList>
    </citation>
    <scope>NUCLEOTIDE SEQUENCE [LARGE SCALE GENOMIC DNA]</scope>
    <source>
        <strain evidence="2 3">EXF-6604</strain>
    </source>
</reference>
<feature type="compositionally biased region" description="Basic and acidic residues" evidence="1">
    <location>
        <begin position="31"/>
        <end position="54"/>
    </location>
</feature>